<evidence type="ECO:0000313" key="2">
    <source>
        <dbReference type="Proteomes" id="UP001209540"/>
    </source>
</evidence>
<organism evidence="1 2">
    <name type="scientific">Phascolomyces articulosus</name>
    <dbReference type="NCBI Taxonomy" id="60185"/>
    <lineage>
        <taxon>Eukaryota</taxon>
        <taxon>Fungi</taxon>
        <taxon>Fungi incertae sedis</taxon>
        <taxon>Mucoromycota</taxon>
        <taxon>Mucoromycotina</taxon>
        <taxon>Mucoromycetes</taxon>
        <taxon>Mucorales</taxon>
        <taxon>Lichtheimiaceae</taxon>
        <taxon>Phascolomyces</taxon>
    </lineage>
</organism>
<protein>
    <submittedName>
        <fullName evidence="1">Uncharacterized protein</fullName>
    </submittedName>
</protein>
<keyword evidence="2" id="KW-1185">Reference proteome</keyword>
<proteinExistence type="predicted"/>
<accession>A0AAD5PA95</accession>
<sequence length="176" mass="20572">MIGTFRVPQPNPHSITETRLEEELARQLTVLLIPHFQSLHNNPIMLQLLFHNIHSLKKHIALVHNDEVYHNSNFILFMETWTLPSDCNDSLNIEGFTLTTRQDSNPDGLRRHALGTVTYVRNNMVPNIDHVVIYFVYNREKLETSHTYMNFYISIPSSFNMPMTNGFEHIIYKLHG</sequence>
<name>A0AAD5PA95_9FUNG</name>
<reference evidence="1" key="2">
    <citation type="submission" date="2023-02" db="EMBL/GenBank/DDBJ databases">
        <authorList>
            <consortium name="DOE Joint Genome Institute"/>
            <person name="Mondo S.J."/>
            <person name="Chang Y."/>
            <person name="Wang Y."/>
            <person name="Ahrendt S."/>
            <person name="Andreopoulos W."/>
            <person name="Barry K."/>
            <person name="Beard J."/>
            <person name="Benny G.L."/>
            <person name="Blankenship S."/>
            <person name="Bonito G."/>
            <person name="Cuomo C."/>
            <person name="Desiro A."/>
            <person name="Gervers K.A."/>
            <person name="Hundley H."/>
            <person name="Kuo A."/>
            <person name="LaButti K."/>
            <person name="Lang B.F."/>
            <person name="Lipzen A."/>
            <person name="O'Donnell K."/>
            <person name="Pangilinan J."/>
            <person name="Reynolds N."/>
            <person name="Sandor L."/>
            <person name="Smith M.W."/>
            <person name="Tsang A."/>
            <person name="Grigoriev I.V."/>
            <person name="Stajich J.E."/>
            <person name="Spatafora J.W."/>
        </authorList>
    </citation>
    <scope>NUCLEOTIDE SEQUENCE</scope>
    <source>
        <strain evidence="1">RSA 2281</strain>
    </source>
</reference>
<dbReference type="EMBL" id="JAIXMP010000027">
    <property type="protein sequence ID" value="KAI9252978.1"/>
    <property type="molecule type" value="Genomic_DNA"/>
</dbReference>
<dbReference type="AlphaFoldDB" id="A0AAD5PA95"/>
<evidence type="ECO:0000313" key="1">
    <source>
        <dbReference type="EMBL" id="KAI9252978.1"/>
    </source>
</evidence>
<gene>
    <name evidence="1" type="ORF">BDA99DRAFT_540968</name>
</gene>
<dbReference type="Proteomes" id="UP001209540">
    <property type="component" value="Unassembled WGS sequence"/>
</dbReference>
<comment type="caution">
    <text evidence="1">The sequence shown here is derived from an EMBL/GenBank/DDBJ whole genome shotgun (WGS) entry which is preliminary data.</text>
</comment>
<reference evidence="1" key="1">
    <citation type="journal article" date="2022" name="IScience">
        <title>Evolution of zygomycete secretomes and the origins of terrestrial fungal ecologies.</title>
        <authorList>
            <person name="Chang Y."/>
            <person name="Wang Y."/>
            <person name="Mondo S."/>
            <person name="Ahrendt S."/>
            <person name="Andreopoulos W."/>
            <person name="Barry K."/>
            <person name="Beard J."/>
            <person name="Benny G.L."/>
            <person name="Blankenship S."/>
            <person name="Bonito G."/>
            <person name="Cuomo C."/>
            <person name="Desiro A."/>
            <person name="Gervers K.A."/>
            <person name="Hundley H."/>
            <person name="Kuo A."/>
            <person name="LaButti K."/>
            <person name="Lang B.F."/>
            <person name="Lipzen A."/>
            <person name="O'Donnell K."/>
            <person name="Pangilinan J."/>
            <person name="Reynolds N."/>
            <person name="Sandor L."/>
            <person name="Smith M.E."/>
            <person name="Tsang A."/>
            <person name="Grigoriev I.V."/>
            <person name="Stajich J.E."/>
            <person name="Spatafora J.W."/>
        </authorList>
    </citation>
    <scope>NUCLEOTIDE SEQUENCE</scope>
    <source>
        <strain evidence="1">RSA 2281</strain>
    </source>
</reference>